<keyword evidence="5" id="KW-1185">Reference proteome</keyword>
<dbReference type="InterPro" id="IPR015422">
    <property type="entry name" value="PyrdxlP-dep_Trfase_small"/>
</dbReference>
<proteinExistence type="inferred from homology"/>
<organism evidence="4 5">
    <name type="scientific">Actinoplanes oblitus</name>
    <dbReference type="NCBI Taxonomy" id="3040509"/>
    <lineage>
        <taxon>Bacteria</taxon>
        <taxon>Bacillati</taxon>
        <taxon>Actinomycetota</taxon>
        <taxon>Actinomycetes</taxon>
        <taxon>Micromonosporales</taxon>
        <taxon>Micromonosporaceae</taxon>
        <taxon>Actinoplanes</taxon>
    </lineage>
</organism>
<dbReference type="Proteomes" id="UP001240150">
    <property type="component" value="Chromosome"/>
</dbReference>
<dbReference type="PANTHER" id="PTHR43094:SF1">
    <property type="entry name" value="AMINOTRANSFERASE CLASS-III"/>
    <property type="match status" value="1"/>
</dbReference>
<reference evidence="4 5" key="1">
    <citation type="submission" date="2023-06" db="EMBL/GenBank/DDBJ databases">
        <authorList>
            <person name="Yushchuk O."/>
            <person name="Binda E."/>
            <person name="Ruckert-Reed C."/>
            <person name="Fedorenko V."/>
            <person name="Kalinowski J."/>
            <person name="Marinelli F."/>
        </authorList>
    </citation>
    <scope>NUCLEOTIDE SEQUENCE [LARGE SCALE GENOMIC DNA]</scope>
    <source>
        <strain evidence="4 5">NRRL 3884</strain>
    </source>
</reference>
<gene>
    <name evidence="4" type="ORF">ACTOB_002475</name>
</gene>
<protein>
    <submittedName>
        <fullName evidence="4">Aspartate aminotransferase family protein</fullName>
    </submittedName>
</protein>
<keyword evidence="4" id="KW-0808">Transferase</keyword>
<dbReference type="SUPFAM" id="SSF53383">
    <property type="entry name" value="PLP-dependent transferases"/>
    <property type="match status" value="1"/>
</dbReference>
<dbReference type="InterPro" id="IPR005814">
    <property type="entry name" value="Aminotrans_3"/>
</dbReference>
<dbReference type="InterPro" id="IPR049704">
    <property type="entry name" value="Aminotrans_3_PPA_site"/>
</dbReference>
<dbReference type="GO" id="GO:0008483">
    <property type="term" value="F:transaminase activity"/>
    <property type="evidence" value="ECO:0007669"/>
    <property type="project" value="UniProtKB-KW"/>
</dbReference>
<name>A0ABY8WMY3_9ACTN</name>
<dbReference type="PANTHER" id="PTHR43094">
    <property type="entry name" value="AMINOTRANSFERASE"/>
    <property type="match status" value="1"/>
</dbReference>
<dbReference type="RefSeq" id="WP_284920278.1">
    <property type="nucleotide sequence ID" value="NZ_CP126980.1"/>
</dbReference>
<accession>A0ABY8WMY3</accession>
<dbReference type="Pfam" id="PF00202">
    <property type="entry name" value="Aminotran_3"/>
    <property type="match status" value="1"/>
</dbReference>
<evidence type="ECO:0000313" key="4">
    <source>
        <dbReference type="EMBL" id="WIM98857.1"/>
    </source>
</evidence>
<dbReference type="CDD" id="cd00610">
    <property type="entry name" value="OAT_like"/>
    <property type="match status" value="1"/>
</dbReference>
<comment type="similarity">
    <text evidence="1 3">Belongs to the class-III pyridoxal-phosphate-dependent aminotransferase family.</text>
</comment>
<dbReference type="NCBIfam" id="NF005102">
    <property type="entry name" value="PRK06541.1"/>
    <property type="match status" value="1"/>
</dbReference>
<dbReference type="Gene3D" id="3.90.1150.10">
    <property type="entry name" value="Aspartate Aminotransferase, domain 1"/>
    <property type="match status" value="1"/>
</dbReference>
<dbReference type="PROSITE" id="PS00600">
    <property type="entry name" value="AA_TRANSFER_CLASS_3"/>
    <property type="match status" value="1"/>
</dbReference>
<evidence type="ECO:0000256" key="3">
    <source>
        <dbReference type="RuleBase" id="RU003560"/>
    </source>
</evidence>
<evidence type="ECO:0000313" key="5">
    <source>
        <dbReference type="Proteomes" id="UP001240150"/>
    </source>
</evidence>
<keyword evidence="2 3" id="KW-0663">Pyridoxal phosphate</keyword>
<dbReference type="EMBL" id="CP126980">
    <property type="protein sequence ID" value="WIM98857.1"/>
    <property type="molecule type" value="Genomic_DNA"/>
</dbReference>
<keyword evidence="4" id="KW-0032">Aminotransferase</keyword>
<dbReference type="Gene3D" id="3.40.640.10">
    <property type="entry name" value="Type I PLP-dependent aspartate aminotransferase-like (Major domain)"/>
    <property type="match status" value="1"/>
</dbReference>
<sequence>MTDRQPDDVDALSATARDHLWMHFTRLSAYQDAPVPVITRGDGCYVWDSTGRRYLDGLSALFVVQTGHGRQELAEAAAKQAGELAYFPIWSYAHPKAIELAGRLADMAPGDLNRVFFTTGGSEAVESAWKLARSYFKRVGKPMKHKVISRAVAYHGSSMGALSITGIPPFKQDFEPLIPSTMRVPNTNYYRRPDPDMTPEQFGIWAADRIAEMIEFEGPDTVAAVYLEPVQNAGGCFPPPPGYFQRVREICDRYDVLLVSDEVICAFGRLGEFFGADKYGYQPDIITVAKGLTSGYVPLGAMIASERLAEPFRKGENMFAHGITYGGHPVGAAVALANIDIMEREQLNQHVTRNSPVFRSYLERLLDLPIVGDVRGDGYFFGIEMVKDKATKETFNAEESERLLRGFLSTALFDAGLYCRADDRGDPVIQLAPPLTATETQFAEIEQILRSVLTEAWNRL</sequence>
<evidence type="ECO:0000256" key="1">
    <source>
        <dbReference type="ARBA" id="ARBA00008954"/>
    </source>
</evidence>
<evidence type="ECO:0000256" key="2">
    <source>
        <dbReference type="ARBA" id="ARBA00022898"/>
    </source>
</evidence>
<dbReference type="InterPro" id="IPR015424">
    <property type="entry name" value="PyrdxlP-dep_Trfase"/>
</dbReference>
<dbReference type="InterPro" id="IPR015421">
    <property type="entry name" value="PyrdxlP-dep_Trfase_major"/>
</dbReference>